<dbReference type="RefSeq" id="XP_012209479.1">
    <property type="nucleotide sequence ID" value="XM_012354089.1"/>
</dbReference>
<dbReference type="GO" id="GO:0016020">
    <property type="term" value="C:membrane"/>
    <property type="evidence" value="ECO:0007669"/>
    <property type="project" value="UniProtKB-SubCell"/>
</dbReference>
<evidence type="ECO:0000256" key="8">
    <source>
        <dbReference type="RuleBase" id="RU363111"/>
    </source>
</evidence>
<evidence type="ECO:0000313" key="10">
    <source>
        <dbReference type="Proteomes" id="UP000030745"/>
    </source>
</evidence>
<dbReference type="Proteomes" id="UP000030745">
    <property type="component" value="Unassembled WGS sequence"/>
</dbReference>
<dbReference type="GeneID" id="24136474"/>
<comment type="subcellular location">
    <subcellularLocation>
        <location evidence="1 8">Membrane</location>
        <topology evidence="1 8">Multi-pass membrane protein</topology>
    </subcellularLocation>
</comment>
<keyword evidence="3 8" id="KW-0812">Transmembrane</keyword>
<dbReference type="STRING" id="695850.A0A067BSM3"/>
<comment type="function">
    <text evidence="8">May be involved in fusion of retrograde transport vesicles derived from an endocytic compartment with the Golgi complex.</text>
</comment>
<dbReference type="OrthoDB" id="73614at2759"/>
<evidence type="ECO:0000256" key="5">
    <source>
        <dbReference type="ARBA" id="ARBA00022989"/>
    </source>
</evidence>
<dbReference type="VEuPathDB" id="FungiDB:SPRG_14682"/>
<feature type="transmembrane region" description="Helical" evidence="8">
    <location>
        <begin position="50"/>
        <end position="74"/>
    </location>
</feature>
<sequence length="182" mass="19768">MAGFFFSKSTPRAELPTTTAATTTDSSSRDDDIDDNVKAGCPSMSYENRLYAFGAVLAVGAACSLFSLVFLLTVNLVGFGVMYSFGSLCGLLSTIFLVGPSRQVATMFQKHRWIATTVYLSLIVLTLLVAFSKMRQAAKVVLVLLFVLLQFLAAIWYSLSYIPFARRVVQKALGGAGDCLFK</sequence>
<keyword evidence="4 8" id="KW-0653">Protein transport</keyword>
<keyword evidence="2 8" id="KW-0813">Transport</keyword>
<comment type="similarity">
    <text evidence="7 8">Belongs to the SFT2 family.</text>
</comment>
<protein>
    <recommendedName>
        <fullName evidence="8">Vesicle transport protein</fullName>
    </recommendedName>
</protein>
<evidence type="ECO:0000256" key="3">
    <source>
        <dbReference type="ARBA" id="ARBA00022692"/>
    </source>
</evidence>
<gene>
    <name evidence="9" type="ORF">SPRG_14682</name>
</gene>
<dbReference type="Pfam" id="PF04178">
    <property type="entry name" value="Got1"/>
    <property type="match status" value="1"/>
</dbReference>
<dbReference type="GO" id="GO:0005737">
    <property type="term" value="C:cytoplasm"/>
    <property type="evidence" value="ECO:0007669"/>
    <property type="project" value="UniProtKB-ARBA"/>
</dbReference>
<dbReference type="PANTHER" id="PTHR23137:SF6">
    <property type="entry name" value="VESICLE TRANSPORT PROTEIN"/>
    <property type="match status" value="1"/>
</dbReference>
<feature type="transmembrane region" description="Helical" evidence="8">
    <location>
        <begin position="137"/>
        <end position="157"/>
    </location>
</feature>
<name>A0A067BSM3_SAPPC</name>
<reference evidence="9 10" key="1">
    <citation type="journal article" date="2013" name="PLoS Genet.">
        <title>Distinctive expansion of potential virulence genes in the genome of the oomycete fish pathogen Saprolegnia parasitica.</title>
        <authorList>
            <person name="Jiang R.H."/>
            <person name="de Bruijn I."/>
            <person name="Haas B.J."/>
            <person name="Belmonte R."/>
            <person name="Lobach L."/>
            <person name="Christie J."/>
            <person name="van den Ackerveken G."/>
            <person name="Bottin A."/>
            <person name="Bulone V."/>
            <person name="Diaz-Moreno S.M."/>
            <person name="Dumas B."/>
            <person name="Fan L."/>
            <person name="Gaulin E."/>
            <person name="Govers F."/>
            <person name="Grenville-Briggs L.J."/>
            <person name="Horner N.R."/>
            <person name="Levin J.Z."/>
            <person name="Mammella M."/>
            <person name="Meijer H.J."/>
            <person name="Morris P."/>
            <person name="Nusbaum C."/>
            <person name="Oome S."/>
            <person name="Phillips A.J."/>
            <person name="van Rooyen D."/>
            <person name="Rzeszutek E."/>
            <person name="Saraiva M."/>
            <person name="Secombes C.J."/>
            <person name="Seidl M.F."/>
            <person name="Snel B."/>
            <person name="Stassen J.H."/>
            <person name="Sykes S."/>
            <person name="Tripathy S."/>
            <person name="van den Berg H."/>
            <person name="Vega-Arreguin J.C."/>
            <person name="Wawra S."/>
            <person name="Young S.K."/>
            <person name="Zeng Q."/>
            <person name="Dieguez-Uribeondo J."/>
            <person name="Russ C."/>
            <person name="Tyler B.M."/>
            <person name="van West P."/>
        </authorList>
    </citation>
    <scope>NUCLEOTIDE SEQUENCE [LARGE SCALE GENOMIC DNA]</scope>
    <source>
        <strain evidence="9 10">CBS 223.65</strain>
    </source>
</reference>
<dbReference type="GO" id="GO:0015031">
    <property type="term" value="P:protein transport"/>
    <property type="evidence" value="ECO:0007669"/>
    <property type="project" value="UniProtKB-KW"/>
</dbReference>
<feature type="transmembrane region" description="Helical" evidence="8">
    <location>
        <begin position="80"/>
        <end position="101"/>
    </location>
</feature>
<organism evidence="9 10">
    <name type="scientific">Saprolegnia parasitica (strain CBS 223.65)</name>
    <dbReference type="NCBI Taxonomy" id="695850"/>
    <lineage>
        <taxon>Eukaryota</taxon>
        <taxon>Sar</taxon>
        <taxon>Stramenopiles</taxon>
        <taxon>Oomycota</taxon>
        <taxon>Saprolegniomycetes</taxon>
        <taxon>Saprolegniales</taxon>
        <taxon>Saprolegniaceae</taxon>
        <taxon>Saprolegnia</taxon>
    </lineage>
</organism>
<keyword evidence="6 8" id="KW-0472">Membrane</keyword>
<evidence type="ECO:0000256" key="1">
    <source>
        <dbReference type="ARBA" id="ARBA00004141"/>
    </source>
</evidence>
<dbReference type="GO" id="GO:0016192">
    <property type="term" value="P:vesicle-mediated transport"/>
    <property type="evidence" value="ECO:0007669"/>
    <property type="project" value="InterPro"/>
</dbReference>
<evidence type="ECO:0000313" key="9">
    <source>
        <dbReference type="EMBL" id="KDO19820.1"/>
    </source>
</evidence>
<dbReference type="EMBL" id="KK583333">
    <property type="protein sequence ID" value="KDO19820.1"/>
    <property type="molecule type" value="Genomic_DNA"/>
</dbReference>
<proteinExistence type="inferred from homology"/>
<accession>A0A067BSM3</accession>
<keyword evidence="10" id="KW-1185">Reference proteome</keyword>
<evidence type="ECO:0000256" key="2">
    <source>
        <dbReference type="ARBA" id="ARBA00022448"/>
    </source>
</evidence>
<dbReference type="AlphaFoldDB" id="A0A067BSM3"/>
<dbReference type="InterPro" id="IPR011691">
    <property type="entry name" value="Vesicle_transpt_SFT2"/>
</dbReference>
<evidence type="ECO:0000256" key="4">
    <source>
        <dbReference type="ARBA" id="ARBA00022927"/>
    </source>
</evidence>
<dbReference type="InterPro" id="IPR007305">
    <property type="entry name" value="Vesicle_transpt_Got1/SFT2"/>
</dbReference>
<dbReference type="GO" id="GO:0012505">
    <property type="term" value="C:endomembrane system"/>
    <property type="evidence" value="ECO:0007669"/>
    <property type="project" value="UniProtKB-ARBA"/>
</dbReference>
<evidence type="ECO:0000256" key="7">
    <source>
        <dbReference type="ARBA" id="ARBA00025800"/>
    </source>
</evidence>
<feature type="transmembrane region" description="Helical" evidence="8">
    <location>
        <begin position="113"/>
        <end position="131"/>
    </location>
</feature>
<dbReference type="KEGG" id="spar:SPRG_14682"/>
<dbReference type="OMA" id="ISCCDTE"/>
<keyword evidence="5 8" id="KW-1133">Transmembrane helix</keyword>
<evidence type="ECO:0000256" key="6">
    <source>
        <dbReference type="ARBA" id="ARBA00023136"/>
    </source>
</evidence>
<dbReference type="PANTHER" id="PTHR23137">
    <property type="entry name" value="VESICLE TRANSPORT PROTEIN-RELATED"/>
    <property type="match status" value="1"/>
</dbReference>